<gene>
    <name evidence="2" type="ORF">RND71_037568</name>
</gene>
<dbReference type="AlphaFoldDB" id="A0AAE1USQ5"/>
<feature type="compositionally biased region" description="Basic and acidic residues" evidence="1">
    <location>
        <begin position="258"/>
        <end position="267"/>
    </location>
</feature>
<keyword evidence="3" id="KW-1185">Reference proteome</keyword>
<name>A0AAE1USQ5_9SOLA</name>
<organism evidence="2 3">
    <name type="scientific">Anisodus tanguticus</name>
    <dbReference type="NCBI Taxonomy" id="243964"/>
    <lineage>
        <taxon>Eukaryota</taxon>
        <taxon>Viridiplantae</taxon>
        <taxon>Streptophyta</taxon>
        <taxon>Embryophyta</taxon>
        <taxon>Tracheophyta</taxon>
        <taxon>Spermatophyta</taxon>
        <taxon>Magnoliopsida</taxon>
        <taxon>eudicotyledons</taxon>
        <taxon>Gunneridae</taxon>
        <taxon>Pentapetalae</taxon>
        <taxon>asterids</taxon>
        <taxon>lamiids</taxon>
        <taxon>Solanales</taxon>
        <taxon>Solanaceae</taxon>
        <taxon>Solanoideae</taxon>
        <taxon>Hyoscyameae</taxon>
        <taxon>Anisodus</taxon>
    </lineage>
</organism>
<protein>
    <submittedName>
        <fullName evidence="2">Uncharacterized protein</fullName>
    </submittedName>
</protein>
<dbReference type="SUPFAM" id="SSF48452">
    <property type="entry name" value="TPR-like"/>
    <property type="match status" value="1"/>
</dbReference>
<dbReference type="InterPro" id="IPR019734">
    <property type="entry name" value="TPR_rpt"/>
</dbReference>
<dbReference type="Gene3D" id="1.25.40.10">
    <property type="entry name" value="Tetratricopeptide repeat domain"/>
    <property type="match status" value="1"/>
</dbReference>
<dbReference type="EMBL" id="JAVYJV010000021">
    <property type="protein sequence ID" value="KAK4341752.1"/>
    <property type="molecule type" value="Genomic_DNA"/>
</dbReference>
<reference evidence="2" key="1">
    <citation type="submission" date="2023-12" db="EMBL/GenBank/DDBJ databases">
        <title>Genome assembly of Anisodus tanguticus.</title>
        <authorList>
            <person name="Wang Y.-J."/>
        </authorList>
    </citation>
    <scope>NUCLEOTIDE SEQUENCE</scope>
    <source>
        <strain evidence="2">KB-2021</strain>
        <tissue evidence="2">Leaf</tissue>
    </source>
</reference>
<dbReference type="PANTHER" id="PTHR47541:SF1">
    <property type="entry name" value="TETRATRICOPEPTIDE REPEAT (TPR)-LIKE SUPERFAMILY PROTEIN"/>
    <property type="match status" value="1"/>
</dbReference>
<dbReference type="Proteomes" id="UP001291623">
    <property type="component" value="Unassembled WGS sequence"/>
</dbReference>
<evidence type="ECO:0000313" key="3">
    <source>
        <dbReference type="Proteomes" id="UP001291623"/>
    </source>
</evidence>
<proteinExistence type="predicted"/>
<evidence type="ECO:0000313" key="2">
    <source>
        <dbReference type="EMBL" id="KAK4341752.1"/>
    </source>
</evidence>
<evidence type="ECO:0000256" key="1">
    <source>
        <dbReference type="SAM" id="MobiDB-lite"/>
    </source>
</evidence>
<feature type="compositionally biased region" description="Acidic residues" evidence="1">
    <location>
        <begin position="268"/>
        <end position="286"/>
    </location>
</feature>
<accession>A0AAE1USQ5</accession>
<comment type="caution">
    <text evidence="2">The sequence shown here is derived from an EMBL/GenBank/DDBJ whole genome shotgun (WGS) entry which is preliminary data.</text>
</comment>
<sequence length="303" mass="34205">MASSATINKIERAHQMYRESKYAEALGFYTDALSLAKTKSQKIALHSNRAACFLKLHDFKKAADECTLVLELDQKHTGALMLRAQTLVTLKEYHSALFDVNRLIELNPSSEMYQNLHTRLKTQLVVILPFSYICSIFSPASLYCSVYGLTIHWPVFLATYITAAACGGKSLAPIPEAEAELEEDEDGDDYLKEDWEEQCTNKETNEGDIGKDDRDVVEATVEAESVKQTTEVGDVQKIESPEQQSSSWEAIPQPKGHSRLDYSRWDKVEDESSEDDSDDDDDEDDSQPQYRFRVKTIGVRAVK</sequence>
<feature type="region of interest" description="Disordered" evidence="1">
    <location>
        <begin position="223"/>
        <end position="303"/>
    </location>
</feature>
<dbReference type="SMART" id="SM00028">
    <property type="entry name" value="TPR"/>
    <property type="match status" value="2"/>
</dbReference>
<dbReference type="InterPro" id="IPR011990">
    <property type="entry name" value="TPR-like_helical_dom_sf"/>
</dbReference>
<dbReference type="PANTHER" id="PTHR47541">
    <property type="entry name" value="TETRATRICOPEPTIDE REPEAT (TPR)-LIKE SUPERFAMILY PROTEIN"/>
    <property type="match status" value="1"/>
</dbReference>